<dbReference type="Pfam" id="PF01665">
    <property type="entry name" value="Rota_NSP3"/>
    <property type="match status" value="1"/>
</dbReference>
<dbReference type="HAMAP" id="MF_04094">
    <property type="entry name" value="ROTA_A_NSP3"/>
    <property type="match status" value="1"/>
</dbReference>
<reference evidence="5" key="1">
    <citation type="submission" date="2021-06" db="EMBL/GenBank/DDBJ databases">
        <title>Isolation and characterization of novel genotype rotavirus A in multimammate mouse in Zambia.</title>
        <authorList>
            <person name="Kishimoto M."/>
            <person name="Sasaki M."/>
            <person name="Sawa H."/>
        </authorList>
    </citation>
    <scope>NUCLEOTIDE SEQUENCE</scope>
    <source>
        <strain evidence="5">MpR12</strain>
    </source>
</reference>
<feature type="region of interest" description="Interaction with host ZC3H7B" evidence="4">
    <location>
        <begin position="168"/>
        <end position="232"/>
    </location>
</feature>
<name>A0A8D6C4V2_9REOV</name>
<comment type="similarity">
    <text evidence="4">Belongs to the rotavirus A NSP3 protein family.</text>
</comment>
<keyword evidence="4" id="KW-0945">Host-virus interaction</keyword>
<gene>
    <name evidence="5" type="primary">NSP3</name>
</gene>
<keyword evidence="3 4" id="KW-1035">Host cytoplasm</keyword>
<dbReference type="GO" id="GO:0003723">
    <property type="term" value="F:RNA binding"/>
    <property type="evidence" value="ECO:0007669"/>
    <property type="project" value="UniProtKB-UniRule"/>
</dbReference>
<dbReference type="InterPro" id="IPR036082">
    <property type="entry name" value="NSP3_sf"/>
</dbReference>
<feature type="region of interest" description="Interaction with host EIF4G1" evidence="4">
    <location>
        <begin position="206"/>
        <end position="311"/>
    </location>
</feature>
<evidence type="ECO:0000256" key="1">
    <source>
        <dbReference type="ARBA" id="ARBA00022845"/>
    </source>
</evidence>
<dbReference type="InterPro" id="IPR042519">
    <property type="entry name" value="NSP3_N_rotavirus"/>
</dbReference>
<dbReference type="SUPFAM" id="SSF69903">
    <property type="entry name" value="NSP3 homodimer"/>
    <property type="match status" value="1"/>
</dbReference>
<keyword evidence="1 4" id="KW-0810">Translation regulation</keyword>
<evidence type="ECO:0000313" key="5">
    <source>
        <dbReference type="EMBL" id="BCY23776.1"/>
    </source>
</evidence>
<feature type="region of interest" description="RNA-binding" evidence="4">
    <location>
        <begin position="1"/>
        <end position="147"/>
    </location>
</feature>
<dbReference type="GO" id="GO:0030430">
    <property type="term" value="C:host cell cytoplasm"/>
    <property type="evidence" value="ECO:0007669"/>
    <property type="project" value="UniProtKB-SubCell"/>
</dbReference>
<keyword evidence="4" id="KW-0175">Coiled coil</keyword>
<proteinExistence type="inferred from homology"/>
<comment type="subcellular location">
    <subcellularLocation>
        <location evidence="4">Host cytoplasm</location>
    </subcellularLocation>
</comment>
<evidence type="ECO:0000256" key="2">
    <source>
        <dbReference type="ARBA" id="ARBA00022884"/>
    </source>
</evidence>
<dbReference type="InterPro" id="IPR002873">
    <property type="entry name" value="Rotavirus_NSP3"/>
</dbReference>
<feature type="region of interest" description="Dimerization" evidence="4">
    <location>
        <begin position="148"/>
        <end position="204"/>
    </location>
</feature>
<dbReference type="HAMAP" id="MF_04090">
    <property type="entry name" value="ROTA_NSP3"/>
    <property type="match status" value="1"/>
</dbReference>
<evidence type="ECO:0000256" key="4">
    <source>
        <dbReference type="HAMAP-Rule" id="MF_04094"/>
    </source>
</evidence>
<organism evidence="5">
    <name type="scientific">Rotavirus A</name>
    <dbReference type="NCBI Taxonomy" id="28875"/>
    <lineage>
        <taxon>Viruses</taxon>
        <taxon>Riboviria</taxon>
        <taxon>Orthornavirae</taxon>
        <taxon>Duplornaviricota</taxon>
        <taxon>Resentoviricetes</taxon>
        <taxon>Reovirales</taxon>
        <taxon>Sedoreoviridae</taxon>
        <taxon>Rotavirus</taxon>
        <taxon>Rotavirus alphagastroenteritidis</taxon>
    </lineage>
</organism>
<feature type="coiled-coil region" evidence="4">
    <location>
        <begin position="164"/>
        <end position="235"/>
    </location>
</feature>
<dbReference type="Gene3D" id="3.30.70.1610">
    <property type="match status" value="1"/>
</dbReference>
<keyword evidence="2 4" id="KW-0694">RNA-binding</keyword>
<dbReference type="EMBL" id="LC638704">
    <property type="protein sequence ID" value="BCY23776.1"/>
    <property type="molecule type" value="Genomic_RNA"/>
</dbReference>
<accession>A0A8D6C4V2</accession>
<comment type="subunit">
    <text evidence="4">Homodimer. Interacts (via the coiled-coil region) with host ZC3H7B (via LD motif). Interacts with host EIF4G1.</text>
</comment>
<dbReference type="Gene3D" id="1.20.5.970">
    <property type="entry name" value="Nonstructural RNA-binding protein"/>
    <property type="match status" value="1"/>
</dbReference>
<dbReference type="SUPFAM" id="SSF58030">
    <property type="entry name" value="Rotavirus nonstructural proteins"/>
    <property type="match status" value="1"/>
</dbReference>
<evidence type="ECO:0000256" key="3">
    <source>
        <dbReference type="ARBA" id="ARBA00023200"/>
    </source>
</evidence>
<comment type="function">
    <text evidence="4">Plays an important role in stimulating the translation of viral mRNAs. These mRNAs are capped but not polyadenylated, instead terminating in a conserved sequence 'GACC' at the 3' that is recognized by NSP3, which competes with host PABPC1 for EIF4G1 binding. The interaction between NSP3 and host EIF4G1 stabilizes the EIF4E-EIF4G1 interaction, thereby facilitating the initiation of capped mRNA translation.</text>
</comment>
<protein>
    <recommendedName>
        <fullName evidence="4">Non-structural protein 3</fullName>
        <shortName evidence="4">NSP3</shortName>
    </recommendedName>
    <alternativeName>
        <fullName evidence="4">NCVP4</fullName>
    </alternativeName>
    <alternativeName>
        <fullName evidence="4">Non-structural RNA-binding protein 34</fullName>
        <shortName evidence="4">NS34</shortName>
    </alternativeName>
</protein>
<dbReference type="Gene3D" id="6.10.280.20">
    <property type="entry name" value="Rotavirus non-structural protein NSP3, N-terminal domain"/>
    <property type="match status" value="1"/>
</dbReference>
<dbReference type="CDD" id="cd20714">
    <property type="entry name" value="NSP3_rotavirus"/>
    <property type="match status" value="1"/>
</dbReference>
<sequence length="311" mass="35947">MESTKVMVEGILNTAFESAVVAATSTLELMGIQYDYNEVFTRVKSKFDFVMDDSGVKNNLLGKAVTVDMAINSNKFGSAIRNRNWLTDPRNTAKLDEDVNKLRMMLSSKGIDQKMRVLNSCFSVKRLPDKSSSIIKCSKLMLEKIKRGEVEVSDELIDEKMDVEVIDWKTKYEELDKRFNTLKLRMREKYESWVVKAKKVTESMNNFQNIIANQQKYIQELQEYNSSLESDIRTRIAAACSSLEWFLHSTELPTEIKQDFEQQLASVDSVSPLTALDDIESIIRNMFIDYDRLYLMFRGLAYRANYDIEIS</sequence>